<keyword evidence="2" id="KW-1185">Reference proteome</keyword>
<comment type="caution">
    <text evidence="1">The sequence shown here is derived from an EMBL/GenBank/DDBJ whole genome shotgun (WGS) entry which is preliminary data.</text>
</comment>
<gene>
    <name evidence="1" type="ORF">GCM10009539_38200</name>
</gene>
<evidence type="ECO:0008006" key="3">
    <source>
        <dbReference type="Google" id="ProtNLM"/>
    </source>
</evidence>
<dbReference type="EMBL" id="BAAAGX010000015">
    <property type="protein sequence ID" value="GAA0249326.1"/>
    <property type="molecule type" value="Genomic_DNA"/>
</dbReference>
<dbReference type="Proteomes" id="UP001500967">
    <property type="component" value="Unassembled WGS sequence"/>
</dbReference>
<reference evidence="1 2" key="1">
    <citation type="journal article" date="2019" name="Int. J. Syst. Evol. Microbiol.">
        <title>The Global Catalogue of Microorganisms (GCM) 10K type strain sequencing project: providing services to taxonomists for standard genome sequencing and annotation.</title>
        <authorList>
            <consortium name="The Broad Institute Genomics Platform"/>
            <consortium name="The Broad Institute Genome Sequencing Center for Infectious Disease"/>
            <person name="Wu L."/>
            <person name="Ma J."/>
        </authorList>
    </citation>
    <scope>NUCLEOTIDE SEQUENCE [LARGE SCALE GENOMIC DNA]</scope>
    <source>
        <strain evidence="1 2">JCM 10425</strain>
    </source>
</reference>
<sequence>MSSSLLGVVSVVPIASRLFGVGSIGGVTAGTFASEHSLVLGPVERSNPPTSGWSGNQRVFGPTGAVWVLGVDIGAGVSGVHQDRRPVRLPDPAVVPLGGREVGT</sequence>
<protein>
    <recommendedName>
        <fullName evidence="3">Secreted protein</fullName>
    </recommendedName>
</protein>
<proteinExistence type="predicted"/>
<organism evidence="1 2">
    <name type="scientific">Cryptosporangium japonicum</name>
    <dbReference type="NCBI Taxonomy" id="80872"/>
    <lineage>
        <taxon>Bacteria</taxon>
        <taxon>Bacillati</taxon>
        <taxon>Actinomycetota</taxon>
        <taxon>Actinomycetes</taxon>
        <taxon>Cryptosporangiales</taxon>
        <taxon>Cryptosporangiaceae</taxon>
        <taxon>Cryptosporangium</taxon>
    </lineage>
</organism>
<accession>A0ABN0UG02</accession>
<name>A0ABN0UG02_9ACTN</name>
<evidence type="ECO:0000313" key="2">
    <source>
        <dbReference type="Proteomes" id="UP001500967"/>
    </source>
</evidence>
<evidence type="ECO:0000313" key="1">
    <source>
        <dbReference type="EMBL" id="GAA0249326.1"/>
    </source>
</evidence>